<dbReference type="GO" id="GO:0005737">
    <property type="term" value="C:cytoplasm"/>
    <property type="evidence" value="ECO:0007669"/>
    <property type="project" value="TreeGrafter"/>
</dbReference>
<dbReference type="PANTHER" id="PTHR35020:SF2">
    <property type="entry name" value="N-ACETYLGLUCOSAMINE-INDUCED PROTEIN 1"/>
    <property type="match status" value="1"/>
</dbReference>
<dbReference type="GO" id="GO:0006044">
    <property type="term" value="P:N-acetylglucosamine metabolic process"/>
    <property type="evidence" value="ECO:0007669"/>
    <property type="project" value="TreeGrafter"/>
</dbReference>
<dbReference type="OrthoDB" id="512648at2759"/>
<reference evidence="2" key="2">
    <citation type="submission" date="2020-11" db="EMBL/GenBank/DDBJ databases">
        <authorList>
            <person name="Cecchin M."/>
            <person name="Marcolungo L."/>
            <person name="Rossato M."/>
            <person name="Girolomoni L."/>
            <person name="Cosentino E."/>
            <person name="Cuine S."/>
            <person name="Li-Beisson Y."/>
            <person name="Delledonne M."/>
            <person name="Ballottari M."/>
        </authorList>
    </citation>
    <scope>NUCLEOTIDE SEQUENCE</scope>
    <source>
        <strain evidence="2">211/11P</strain>
        <tissue evidence="2">Whole cell</tissue>
    </source>
</reference>
<sequence>MASRCQEGDARRMPGGCQEARPQSQHPTAEFGTAALQPPPPTDDSSRYGEEVQAGFRQLRTLFAAMDAGQETDFESVRGRPGVVLEPMPWQQLVSLIADGSPRALGRLGRHPLGIKRYWDHRDKVLLQRYASVTDYLLLDIFGLQSELAPDGRLVATVPPHFFLAAASCSGSGGDSSSGDSGGSFQLVTKWRENDFPYHLQPGTVHLNLWANRPLSCGEVAAHIAERVPHGAQLTWFVNPPSLQSVPAIWHAHVLYRLEGDQHQGGLDRQAAAAGAAGAEVERQQQGGSSAASFADGHL</sequence>
<gene>
    <name evidence="2" type="ORF">D9Q98_006896</name>
</gene>
<feature type="compositionally biased region" description="Low complexity" evidence="1">
    <location>
        <begin position="267"/>
        <end position="288"/>
    </location>
</feature>
<dbReference type="PANTHER" id="PTHR35020">
    <property type="entry name" value="N-ACETYLGLUCOSAMINE-INDUCED PROTEIN 1"/>
    <property type="match status" value="1"/>
</dbReference>
<organism evidence="2 3">
    <name type="scientific">Chlorella vulgaris</name>
    <name type="common">Green alga</name>
    <dbReference type="NCBI Taxonomy" id="3077"/>
    <lineage>
        <taxon>Eukaryota</taxon>
        <taxon>Viridiplantae</taxon>
        <taxon>Chlorophyta</taxon>
        <taxon>core chlorophytes</taxon>
        <taxon>Trebouxiophyceae</taxon>
        <taxon>Chlorellales</taxon>
        <taxon>Chlorellaceae</taxon>
        <taxon>Chlorella clade</taxon>
        <taxon>Chlorella</taxon>
    </lineage>
</organism>
<reference evidence="2" key="1">
    <citation type="journal article" date="2019" name="Plant J.">
        <title>Chlorella vulgaris genome assembly and annotation reveals the molecular basis for metabolic acclimation to high light conditions.</title>
        <authorList>
            <person name="Cecchin M."/>
            <person name="Marcolungo L."/>
            <person name="Rossato M."/>
            <person name="Girolomoni L."/>
            <person name="Cosentino E."/>
            <person name="Cuine S."/>
            <person name="Li-Beisson Y."/>
            <person name="Delledonne M."/>
            <person name="Ballottari M."/>
        </authorList>
    </citation>
    <scope>NUCLEOTIDE SEQUENCE</scope>
    <source>
        <strain evidence="2">211/11P</strain>
    </source>
</reference>
<proteinExistence type="predicted"/>
<dbReference type="Pfam" id="PF12239">
    <property type="entry name" value="DUF3605"/>
    <property type="match status" value="1"/>
</dbReference>
<dbReference type="EMBL" id="SIDB01000010">
    <property type="protein sequence ID" value="KAI3426952.1"/>
    <property type="molecule type" value="Genomic_DNA"/>
</dbReference>
<feature type="region of interest" description="Disordered" evidence="1">
    <location>
        <begin position="1"/>
        <end position="49"/>
    </location>
</feature>
<feature type="compositionally biased region" description="Basic and acidic residues" evidence="1">
    <location>
        <begin position="1"/>
        <end position="12"/>
    </location>
</feature>
<feature type="region of interest" description="Disordered" evidence="1">
    <location>
        <begin position="267"/>
        <end position="299"/>
    </location>
</feature>
<comment type="caution">
    <text evidence="2">The sequence shown here is derived from an EMBL/GenBank/DDBJ whole genome shotgun (WGS) entry which is preliminary data.</text>
</comment>
<keyword evidence="3" id="KW-1185">Reference proteome</keyword>
<dbReference type="AlphaFoldDB" id="A0A9D4TJ20"/>
<dbReference type="Proteomes" id="UP001055712">
    <property type="component" value="Unassembled WGS sequence"/>
</dbReference>
<dbReference type="InterPro" id="IPR022036">
    <property type="entry name" value="DUF3605"/>
</dbReference>
<evidence type="ECO:0000313" key="3">
    <source>
        <dbReference type="Proteomes" id="UP001055712"/>
    </source>
</evidence>
<name>A0A9D4TJ20_CHLVU</name>
<evidence type="ECO:0000256" key="1">
    <source>
        <dbReference type="SAM" id="MobiDB-lite"/>
    </source>
</evidence>
<evidence type="ECO:0000313" key="2">
    <source>
        <dbReference type="EMBL" id="KAI3426952.1"/>
    </source>
</evidence>
<accession>A0A9D4TJ20</accession>
<protein>
    <submittedName>
        <fullName evidence="2">Uncharacterized protein</fullName>
    </submittedName>
</protein>